<comment type="caution">
    <text evidence="2">The sequence shown here is derived from an EMBL/GenBank/DDBJ whole genome shotgun (WGS) entry which is preliminary data.</text>
</comment>
<reference evidence="2" key="1">
    <citation type="submission" date="2020-10" db="EMBL/GenBank/DDBJ databases">
        <authorList>
            <person name="Gilroy R."/>
        </authorList>
    </citation>
    <scope>NUCLEOTIDE SEQUENCE</scope>
    <source>
        <strain evidence="2">CHK186-9395</strain>
    </source>
</reference>
<evidence type="ECO:0000313" key="2">
    <source>
        <dbReference type="EMBL" id="HIV01301.1"/>
    </source>
</evidence>
<accession>A0A9D1SZ19</accession>
<dbReference type="EMBL" id="DVOJ01000007">
    <property type="protein sequence ID" value="HIV01301.1"/>
    <property type="molecule type" value="Genomic_DNA"/>
</dbReference>
<sequence>MLLFVDLLTRLAMPNVITGLVLAALGLAITFLARKIARVIRKEKEIPNNDNVYLICKALGLVMICVALIVMIIQ</sequence>
<keyword evidence="1" id="KW-1133">Transmembrane helix</keyword>
<protein>
    <submittedName>
        <fullName evidence="2">Uncharacterized protein</fullName>
    </submittedName>
</protein>
<dbReference type="AlphaFoldDB" id="A0A9D1SZ19"/>
<reference evidence="2" key="2">
    <citation type="journal article" date="2021" name="PeerJ">
        <title>Extensive microbial diversity within the chicken gut microbiome revealed by metagenomics and culture.</title>
        <authorList>
            <person name="Gilroy R."/>
            <person name="Ravi A."/>
            <person name="Getino M."/>
            <person name="Pursley I."/>
            <person name="Horton D.L."/>
            <person name="Alikhan N.F."/>
            <person name="Baker D."/>
            <person name="Gharbi K."/>
            <person name="Hall N."/>
            <person name="Watson M."/>
            <person name="Adriaenssens E.M."/>
            <person name="Foster-Nyarko E."/>
            <person name="Jarju S."/>
            <person name="Secka A."/>
            <person name="Antonio M."/>
            <person name="Oren A."/>
            <person name="Chaudhuri R.R."/>
            <person name="La Ragione R."/>
            <person name="Hildebrand F."/>
            <person name="Pallen M.J."/>
        </authorList>
    </citation>
    <scope>NUCLEOTIDE SEQUENCE</scope>
    <source>
        <strain evidence="2">CHK186-9395</strain>
    </source>
</reference>
<organism evidence="2 3">
    <name type="scientific">Candidatus Caccopulliclostridium gallistercoris</name>
    <dbReference type="NCBI Taxonomy" id="2840719"/>
    <lineage>
        <taxon>Bacteria</taxon>
        <taxon>Bacillati</taxon>
        <taxon>Bacillota</taxon>
        <taxon>Clostridia</taxon>
        <taxon>Candidatus Caccopulliclostridium</taxon>
    </lineage>
</organism>
<feature type="transmembrane region" description="Helical" evidence="1">
    <location>
        <begin position="12"/>
        <end position="33"/>
    </location>
</feature>
<evidence type="ECO:0000256" key="1">
    <source>
        <dbReference type="SAM" id="Phobius"/>
    </source>
</evidence>
<name>A0A9D1SZ19_9FIRM</name>
<evidence type="ECO:0000313" key="3">
    <source>
        <dbReference type="Proteomes" id="UP000886861"/>
    </source>
</evidence>
<keyword evidence="1" id="KW-0812">Transmembrane</keyword>
<feature type="transmembrane region" description="Helical" evidence="1">
    <location>
        <begin position="54"/>
        <end position="73"/>
    </location>
</feature>
<keyword evidence="1" id="KW-0472">Membrane</keyword>
<proteinExistence type="predicted"/>
<gene>
    <name evidence="2" type="ORF">IAA62_01945</name>
</gene>
<dbReference type="Proteomes" id="UP000886861">
    <property type="component" value="Unassembled WGS sequence"/>
</dbReference>